<protein>
    <submittedName>
        <fullName evidence="1">Uncharacterized protein</fullName>
    </submittedName>
</protein>
<dbReference type="EMBL" id="FN653031">
    <property type="protein sequence ID" value="CBY08456.1"/>
    <property type="molecule type" value="Genomic_DNA"/>
</dbReference>
<reference evidence="1" key="1">
    <citation type="journal article" date="2010" name="Science">
        <title>Plasticity of animal genome architecture unmasked by rapid evolution of a pelagic tunicate.</title>
        <authorList>
            <person name="Denoeud F."/>
            <person name="Henriet S."/>
            <person name="Mungpakdee S."/>
            <person name="Aury J.M."/>
            <person name="Da Silva C."/>
            <person name="Brinkmann H."/>
            <person name="Mikhaleva J."/>
            <person name="Olsen L.C."/>
            <person name="Jubin C."/>
            <person name="Canestro C."/>
            <person name="Bouquet J.M."/>
            <person name="Danks G."/>
            <person name="Poulain J."/>
            <person name="Campsteijn C."/>
            <person name="Adamski M."/>
            <person name="Cross I."/>
            <person name="Yadetie F."/>
            <person name="Muffato M."/>
            <person name="Louis A."/>
            <person name="Butcher S."/>
            <person name="Tsagkogeorga G."/>
            <person name="Konrad A."/>
            <person name="Singh S."/>
            <person name="Jensen M.F."/>
            <person name="Cong E.H."/>
            <person name="Eikeseth-Otteraa H."/>
            <person name="Noel B."/>
            <person name="Anthouard V."/>
            <person name="Porcel B.M."/>
            <person name="Kachouri-Lafond R."/>
            <person name="Nishino A."/>
            <person name="Ugolini M."/>
            <person name="Chourrout P."/>
            <person name="Nishida H."/>
            <person name="Aasland R."/>
            <person name="Huzurbazar S."/>
            <person name="Westhof E."/>
            <person name="Delsuc F."/>
            <person name="Lehrach H."/>
            <person name="Reinhardt R."/>
            <person name="Weissenbach J."/>
            <person name="Roy S.W."/>
            <person name="Artiguenave F."/>
            <person name="Postlethwait J.H."/>
            <person name="Manak J.R."/>
            <person name="Thompson E.M."/>
            <person name="Jaillon O."/>
            <person name="Du Pasquier L."/>
            <person name="Boudinot P."/>
            <person name="Liberles D.A."/>
            <person name="Volff J.N."/>
            <person name="Philippe H."/>
            <person name="Lenhard B."/>
            <person name="Roest Crollius H."/>
            <person name="Wincker P."/>
            <person name="Chourrout D."/>
        </authorList>
    </citation>
    <scope>NUCLEOTIDE SEQUENCE [LARGE SCALE GENOMIC DNA]</scope>
</reference>
<evidence type="ECO:0000313" key="1">
    <source>
        <dbReference type="EMBL" id="CBY08456.1"/>
    </source>
</evidence>
<keyword evidence="2" id="KW-1185">Reference proteome</keyword>
<dbReference type="AlphaFoldDB" id="E4X9Q5"/>
<dbReference type="InParanoid" id="E4X9Q5"/>
<evidence type="ECO:0000313" key="2">
    <source>
        <dbReference type="Proteomes" id="UP000001307"/>
    </source>
</evidence>
<accession>E4X9Q5</accession>
<dbReference type="Proteomes" id="UP000001307">
    <property type="component" value="Unassembled WGS sequence"/>
</dbReference>
<proteinExistence type="predicted"/>
<gene>
    <name evidence="1" type="ORF">GSOID_T00005027001</name>
</gene>
<organism evidence="1">
    <name type="scientific">Oikopleura dioica</name>
    <name type="common">Tunicate</name>
    <dbReference type="NCBI Taxonomy" id="34765"/>
    <lineage>
        <taxon>Eukaryota</taxon>
        <taxon>Metazoa</taxon>
        <taxon>Chordata</taxon>
        <taxon>Tunicata</taxon>
        <taxon>Appendicularia</taxon>
        <taxon>Copelata</taxon>
        <taxon>Oikopleuridae</taxon>
        <taxon>Oikopleura</taxon>
    </lineage>
</organism>
<name>E4X9Q5_OIKDI</name>
<sequence>MCEEEEYFEMNFCKMNAVPFGVATINRESLPWQLIVADSHRVSSLELDSEEIEQKLCAIKCWDSNVLFDLDMEYLSDNSTSITSLSTGTFHLREENVKNIIVGVLFTKRNPNSHSYKTSVNFYENELLGTEKDPSNRIGELINFITLPDDAIPYREGDAKD</sequence>